<dbReference type="AlphaFoldDB" id="A0A6L6XKT2"/>
<evidence type="ECO:0000256" key="1">
    <source>
        <dbReference type="SAM" id="Phobius"/>
    </source>
</evidence>
<protein>
    <submittedName>
        <fullName evidence="2">Uncharacterized protein</fullName>
    </submittedName>
</protein>
<keyword evidence="1" id="KW-0812">Transmembrane</keyword>
<gene>
    <name evidence="2" type="ORF">GCK47_16055</name>
</gene>
<accession>A0A6L6XKT2</accession>
<dbReference type="Proteomes" id="UP000479531">
    <property type="component" value="Unassembled WGS sequence"/>
</dbReference>
<proteinExistence type="predicted"/>
<dbReference type="EMBL" id="WGGT01000024">
    <property type="protein sequence ID" value="MVQ47156.1"/>
    <property type="molecule type" value="Genomic_DNA"/>
</dbReference>
<evidence type="ECO:0000313" key="3">
    <source>
        <dbReference type="Proteomes" id="UP000479531"/>
    </source>
</evidence>
<keyword evidence="1" id="KW-1133">Transmembrane helix</keyword>
<reference evidence="2 3" key="1">
    <citation type="submission" date="2019-10" db="EMBL/GenBank/DDBJ databases">
        <title>Roseburia spp. ameliorate alcoholic fatty liver via restoration of gut barrier function.</title>
        <authorList>
            <person name="Seo B."/>
            <person name="Ko G."/>
        </authorList>
    </citation>
    <scope>NUCLEOTIDE SEQUENCE [LARGE SCALE GENOMIC DNA]</scope>
    <source>
        <strain evidence="2 3">SNUG30017</strain>
    </source>
</reference>
<evidence type="ECO:0000313" key="2">
    <source>
        <dbReference type="EMBL" id="MVQ47156.1"/>
    </source>
</evidence>
<feature type="transmembrane region" description="Helical" evidence="1">
    <location>
        <begin position="80"/>
        <end position="100"/>
    </location>
</feature>
<comment type="caution">
    <text evidence="2">The sequence shown here is derived from an EMBL/GenBank/DDBJ whole genome shotgun (WGS) entry which is preliminary data.</text>
</comment>
<organism evidence="2 3">
    <name type="scientific">Roseburia intestinalis</name>
    <dbReference type="NCBI Taxonomy" id="166486"/>
    <lineage>
        <taxon>Bacteria</taxon>
        <taxon>Bacillati</taxon>
        <taxon>Bacillota</taxon>
        <taxon>Clostridia</taxon>
        <taxon>Lachnospirales</taxon>
        <taxon>Lachnospiraceae</taxon>
        <taxon>Roseburia</taxon>
    </lineage>
</organism>
<keyword evidence="1" id="KW-0472">Membrane</keyword>
<name>A0A6L6XKT2_9FIRM</name>
<sequence>MHRQKNNGKNKPYLYDFHSKIDQKSCKITTCDSRCLLSFIFHRNSYFPLRYIDNLIYLPRELLDGSCHPFRDLAEGGQAMVTYSDLFTFVIMLCAIITLVRDNKRKK</sequence>